<organism evidence="1 2">
    <name type="scientific">Priestia aryabhattai</name>
    <name type="common">Bacillus aryabhattai</name>
    <dbReference type="NCBI Taxonomy" id="412384"/>
    <lineage>
        <taxon>Bacteria</taxon>
        <taxon>Bacillati</taxon>
        <taxon>Bacillota</taxon>
        <taxon>Bacilli</taxon>
        <taxon>Bacillales</taxon>
        <taxon>Bacillaceae</taxon>
        <taxon>Priestia</taxon>
    </lineage>
</organism>
<dbReference type="EMBL" id="JAPTGD010000002">
    <property type="protein sequence ID" value="MDU9693866.1"/>
    <property type="molecule type" value="Genomic_DNA"/>
</dbReference>
<dbReference type="Proteomes" id="UP001269400">
    <property type="component" value="Unassembled WGS sequence"/>
</dbReference>
<protein>
    <submittedName>
        <fullName evidence="1">Uncharacterized protein</fullName>
    </submittedName>
</protein>
<sequence>MSKKEVLTPYQYGEKACRENKAFLSFMDQQFEKNHIDGKNLEEMRVSDAEWTQGYMDESNKVKTLNARMELYKSKVLTPFEYGEKACRNKILSSPYLDIEFCNTHLSGGKGDQEIYNLENQWYKGYENELDKQKAELAKLQFKLQQD</sequence>
<evidence type="ECO:0000313" key="1">
    <source>
        <dbReference type="EMBL" id="MDU9693866.1"/>
    </source>
</evidence>
<reference evidence="1" key="1">
    <citation type="journal article" date="2022" name="J Environ Chem Eng">
        <title>Biodegradation of petroleum oil using a constructed nonpathogenic and heavy metal-tolerant bacterial consortium isolated from marine sponges.</title>
        <authorList>
            <person name="Dechsakulwatana C."/>
            <person name="Rungsihiranrut A."/>
            <person name="Muangchinda C."/>
            <person name="Ningthoujam R."/>
            <person name="Klankeo P."/>
            <person name="Pinyakong O."/>
        </authorList>
    </citation>
    <scope>NUCLEOTIDE SEQUENCE</scope>
    <source>
        <strain evidence="1">TL01-2</strain>
    </source>
</reference>
<gene>
    <name evidence="1" type="ORF">O0Q50_22050</name>
</gene>
<reference evidence="1" key="2">
    <citation type="submission" date="2022-12" db="EMBL/GenBank/DDBJ databases">
        <authorList>
            <person name="Dechsakulwatana C."/>
            <person name="Rungsihiranrut A."/>
            <person name="Muangchinda C."/>
            <person name="Ningthoujam R."/>
            <person name="Klankeo P."/>
            <person name="Pinyakong O."/>
        </authorList>
    </citation>
    <scope>NUCLEOTIDE SEQUENCE</scope>
    <source>
        <strain evidence="1">TL01-2</strain>
    </source>
</reference>
<dbReference type="RefSeq" id="WP_316911083.1">
    <property type="nucleotide sequence ID" value="NZ_JAPTGD010000002.1"/>
</dbReference>
<proteinExistence type="predicted"/>
<dbReference type="AlphaFoldDB" id="A0AAX6NDQ6"/>
<name>A0AAX6NDQ6_PRIAR</name>
<evidence type="ECO:0000313" key="2">
    <source>
        <dbReference type="Proteomes" id="UP001269400"/>
    </source>
</evidence>
<comment type="caution">
    <text evidence="1">The sequence shown here is derived from an EMBL/GenBank/DDBJ whole genome shotgun (WGS) entry which is preliminary data.</text>
</comment>
<accession>A0AAX6NDQ6</accession>